<feature type="signal peptide" evidence="1">
    <location>
        <begin position="1"/>
        <end position="20"/>
    </location>
</feature>
<gene>
    <name evidence="2" type="ORF">CH063_14437</name>
</gene>
<dbReference type="Proteomes" id="UP000007174">
    <property type="component" value="Unassembled WGS sequence"/>
</dbReference>
<dbReference type="PANTHER" id="PTHR23242:SF9">
    <property type="entry name" value="TRANSCRIPTION FACTOR HOXA13"/>
    <property type="match status" value="1"/>
</dbReference>
<name>H1VYJ9_COLHI</name>
<dbReference type="VEuPathDB" id="FungiDB:CH63R_03374"/>
<accession>H1VYJ9</accession>
<feature type="non-terminal residue" evidence="2">
    <location>
        <position position="1"/>
    </location>
</feature>
<feature type="chain" id="PRO_5003555526" evidence="1">
    <location>
        <begin position="21"/>
        <end position="234"/>
    </location>
</feature>
<dbReference type="eggNOG" id="ENOG502SGAD">
    <property type="taxonomic scope" value="Eukaryota"/>
</dbReference>
<dbReference type="STRING" id="759273.H1VYJ9"/>
<dbReference type="EMBL" id="CACQ02007633">
    <property type="protein sequence ID" value="CCF45311.1"/>
    <property type="molecule type" value="Genomic_DNA"/>
</dbReference>
<organism evidence="2 3">
    <name type="scientific">Colletotrichum higginsianum (strain IMI 349063)</name>
    <name type="common">Crucifer anthracnose fungus</name>
    <dbReference type="NCBI Taxonomy" id="759273"/>
    <lineage>
        <taxon>Eukaryota</taxon>
        <taxon>Fungi</taxon>
        <taxon>Dikarya</taxon>
        <taxon>Ascomycota</taxon>
        <taxon>Pezizomycotina</taxon>
        <taxon>Sordariomycetes</taxon>
        <taxon>Hypocreomycetidae</taxon>
        <taxon>Glomerellales</taxon>
        <taxon>Glomerellaceae</taxon>
        <taxon>Colletotrichum</taxon>
        <taxon>Colletotrichum destructivum species complex</taxon>
    </lineage>
</organism>
<evidence type="ECO:0000256" key="1">
    <source>
        <dbReference type="SAM" id="SignalP"/>
    </source>
</evidence>
<reference evidence="3" key="1">
    <citation type="journal article" date="2012" name="Nat. Genet.">
        <title>Lifestyle transitions in plant pathogenic Colletotrichum fungi deciphered by genome and transcriptome analyses.</title>
        <authorList>
            <person name="O'Connell R.J."/>
            <person name="Thon M.R."/>
            <person name="Hacquard S."/>
            <person name="Amyotte S.G."/>
            <person name="Kleemann J."/>
            <person name="Torres M.F."/>
            <person name="Damm U."/>
            <person name="Buiate E.A."/>
            <person name="Epstein L."/>
            <person name="Alkan N."/>
            <person name="Altmueller J."/>
            <person name="Alvarado-Balderrama L."/>
            <person name="Bauser C.A."/>
            <person name="Becker C."/>
            <person name="Birren B.W."/>
            <person name="Chen Z."/>
            <person name="Choi J."/>
            <person name="Crouch J.A."/>
            <person name="Duvick J.P."/>
            <person name="Farman M.A."/>
            <person name="Gan P."/>
            <person name="Heiman D."/>
            <person name="Henrissat B."/>
            <person name="Howard R.J."/>
            <person name="Kabbage M."/>
            <person name="Koch C."/>
            <person name="Kracher B."/>
            <person name="Kubo Y."/>
            <person name="Law A.D."/>
            <person name="Lebrun M.-H."/>
            <person name="Lee Y.-H."/>
            <person name="Miyara I."/>
            <person name="Moore N."/>
            <person name="Neumann U."/>
            <person name="Nordstroem K."/>
            <person name="Panaccione D.G."/>
            <person name="Panstruga R."/>
            <person name="Place M."/>
            <person name="Proctor R.H."/>
            <person name="Prusky D."/>
            <person name="Rech G."/>
            <person name="Reinhardt R."/>
            <person name="Rollins J.A."/>
            <person name="Rounsley S."/>
            <person name="Schardl C.L."/>
            <person name="Schwartz D.C."/>
            <person name="Shenoy N."/>
            <person name="Shirasu K."/>
            <person name="Sikhakolli U.R."/>
            <person name="Stueber K."/>
            <person name="Sukno S.A."/>
            <person name="Sweigard J.A."/>
            <person name="Takano Y."/>
            <person name="Takahara H."/>
            <person name="Trail F."/>
            <person name="van der Does H.C."/>
            <person name="Voll L.M."/>
            <person name="Will I."/>
            <person name="Young S."/>
            <person name="Zeng Q."/>
            <person name="Zhang J."/>
            <person name="Zhou S."/>
            <person name="Dickman M.B."/>
            <person name="Schulze-Lefert P."/>
            <person name="Ver Loren van Themaat E."/>
            <person name="Ma L.-J."/>
            <person name="Vaillancourt L.J."/>
        </authorList>
    </citation>
    <scope>NUCLEOTIDE SEQUENCE [LARGE SCALE GENOMIC DNA]</scope>
    <source>
        <strain evidence="3">IMI 349063</strain>
    </source>
</reference>
<dbReference type="PANTHER" id="PTHR23242">
    <property type="entry name" value="TRANSCRIPTION FACTOR HOXA13"/>
    <property type="match status" value="1"/>
</dbReference>
<proteinExistence type="predicted"/>
<dbReference type="AlphaFoldDB" id="H1VYJ9"/>
<protein>
    <submittedName>
        <fullName evidence="2">Uncharacterized protein</fullName>
    </submittedName>
</protein>
<evidence type="ECO:0000313" key="3">
    <source>
        <dbReference type="Proteomes" id="UP000007174"/>
    </source>
</evidence>
<sequence>ILTWYSIISILFRCPANLDACDESSPRICKPYFQLKHAVTPHLEPYYHTYASPYVEKATPYYNVANERVFVPTKAYATKYAGPRLQQAQAYGQAQWDKNIHPKLAVYQKQAQDKYDQTVAPHVAKASTTLGPYYDIARTNALQTYHDILLPSYHFAHPYAAQGYAVASRFTTETAVPSAYWAWNKTYSFLDATVWPQFRVLYLENVEPQLARIGQRLGRFKNKTKGSFDNVSER</sequence>
<dbReference type="HOGENOM" id="CLU_1187439_0_0_1"/>
<keyword evidence="1" id="KW-0732">Signal</keyword>
<evidence type="ECO:0000313" key="2">
    <source>
        <dbReference type="EMBL" id="CCF45311.1"/>
    </source>
</evidence>